<dbReference type="InterPro" id="IPR029058">
    <property type="entry name" value="AB_hydrolase_fold"/>
</dbReference>
<keyword evidence="2" id="KW-1185">Reference proteome</keyword>
<comment type="caution">
    <text evidence="1">The sequence shown here is derived from an EMBL/GenBank/DDBJ whole genome shotgun (WGS) entry which is preliminary data.</text>
</comment>
<gene>
    <name evidence="1" type="ORF">NZH93_22400</name>
</gene>
<protein>
    <recommendedName>
        <fullName evidence="3">TAP-like protein</fullName>
    </recommendedName>
</protein>
<evidence type="ECO:0000313" key="1">
    <source>
        <dbReference type="EMBL" id="MCS7479621.1"/>
    </source>
</evidence>
<evidence type="ECO:0008006" key="3">
    <source>
        <dbReference type="Google" id="ProtNLM"/>
    </source>
</evidence>
<dbReference type="AlphaFoldDB" id="A0A9X2VN74"/>
<proteinExistence type="predicted"/>
<dbReference type="Proteomes" id="UP001141259">
    <property type="component" value="Unassembled WGS sequence"/>
</dbReference>
<name>A0A9X2VN74_9PSEU</name>
<evidence type="ECO:0000313" key="2">
    <source>
        <dbReference type="Proteomes" id="UP001141259"/>
    </source>
</evidence>
<dbReference type="SUPFAM" id="SSF53474">
    <property type="entry name" value="alpha/beta-Hydrolases"/>
    <property type="match status" value="1"/>
</dbReference>
<organism evidence="1 2">
    <name type="scientific">Umezawaea endophytica</name>
    <dbReference type="NCBI Taxonomy" id="1654476"/>
    <lineage>
        <taxon>Bacteria</taxon>
        <taxon>Bacillati</taxon>
        <taxon>Actinomycetota</taxon>
        <taxon>Actinomycetes</taxon>
        <taxon>Pseudonocardiales</taxon>
        <taxon>Pseudonocardiaceae</taxon>
        <taxon>Umezawaea</taxon>
    </lineage>
</organism>
<sequence>MPFPRAHDDTSLAYRVLGDGDPLPCLPGGAGRAGTYLGDLVVPDSRGTGDSAIPTAAASLGYRADGGPDAAAVRTALAGLTAPVPVYAGGADPIRCRALAALIPGASCHVQPDAAHVPWLDDPAWLVEHPTAWWASTC</sequence>
<dbReference type="Gene3D" id="3.40.50.1820">
    <property type="entry name" value="alpha/beta hydrolase"/>
    <property type="match status" value="1"/>
</dbReference>
<dbReference type="RefSeq" id="WP_259625115.1">
    <property type="nucleotide sequence ID" value="NZ_JANYMP010000010.1"/>
</dbReference>
<dbReference type="EMBL" id="JANYMP010000010">
    <property type="protein sequence ID" value="MCS7479621.1"/>
    <property type="molecule type" value="Genomic_DNA"/>
</dbReference>
<accession>A0A9X2VN74</accession>
<reference evidence="1" key="1">
    <citation type="submission" date="2022-08" db="EMBL/GenBank/DDBJ databases">
        <authorList>
            <person name="Tistechok S."/>
            <person name="Samborskyy M."/>
            <person name="Roman I."/>
        </authorList>
    </citation>
    <scope>NUCLEOTIDE SEQUENCE</scope>
    <source>
        <strain evidence="1">DSM 103496</strain>
    </source>
</reference>